<dbReference type="FunFam" id="2.20.25.10:FF:000013">
    <property type="entry name" value="DNA topoisomerase 1"/>
    <property type="match status" value="1"/>
</dbReference>
<keyword evidence="10 12" id="KW-0413">Isomerase</keyword>
<feature type="site" description="Interaction with DNA" evidence="12">
    <location>
        <position position="174"/>
    </location>
</feature>
<dbReference type="SMART" id="SM00493">
    <property type="entry name" value="TOPRIM"/>
    <property type="match status" value="1"/>
</dbReference>
<sequence length="871" mass="98015">MGKALVIVESPAKAKTINKYLGNNYVVKSSVGHIRDLPTSGSASKKSANSTEDKAKKADKPKTKVKKDEKVALVNRMGVDPYHGWKAQYEILPGKEKVVAELKALAENADHIYLATDLDREGEAIAWHLREVIGGDDKRFSRVVFNEITKNAIQQAFNQPGELNINRVNAQQARRFMDRVVGYMVSPLLWKKIARGLSAGRVQSVAVRLVVERERDIKAFVPEEYWELHADLLAKGEVPIQMEVTHAHNKPFKPVNREQTHAALKLLENARYKVLDREDKPTSSKPGAPFITSTLQQAASTRLSFGVKKTMMMAQRLYEAGHITYMRTDSTNLSQDALTMVRGYIGDNFGDKYLPSAPNQYSSKENSQEAHEAIRPSDVNVLAEQLKDMEADAQKLYQLIWRQFVACQMTPAKYDSTTLTVQAGDFQLRAKGRTLRFDGWTKVMPALRKGDEDRTLPVIEVGSELDLQKLIPSQHFTKPPARYSEASLVKELEKRGIGRPSTYASIISTIQDRGYVRVENRRFYAEKMGEIVTDRLEENFRELMNYDFTARMESGLDQVANDQAEWKAVLDGFFAEFSEQLEKAEKDPEEGGMRPNQMVMTSIDCPTCGRQMGIRTASTGVFLGCSGYALPPKERCKTTINLVPEAEILNILEGDDAETNALRAKRRCQKCGTAMDSYLIDNQRKLHVCGNNPACDGYEIEEGEFRIKGYEGPIVECEKCGSEMHLKMGRFGKYMGCTNDECKNTRKILRSGEVAPPKEDPVPLPELPCEKSDAYFVLRDGAAGVFLAANTFPKSRETRAPLVEELVRFKDRLPEKLRYLADAPVADNEGNKTLVRFSRKTKQQYVSSEKEGKATGWSAFYIDGKWVEAKK</sequence>
<dbReference type="KEGG" id="yet:CH48_3895"/>
<feature type="site" description="Interaction with DNA" evidence="12">
    <location>
        <position position="178"/>
    </location>
</feature>
<dbReference type="InterPro" id="IPR028612">
    <property type="entry name" value="Topoisom_1_IA"/>
</dbReference>
<dbReference type="Pfam" id="PF01751">
    <property type="entry name" value="Toprim"/>
    <property type="match status" value="1"/>
</dbReference>
<dbReference type="PANTHER" id="PTHR42785:SF1">
    <property type="entry name" value="DNA TOPOISOMERASE"/>
    <property type="match status" value="1"/>
</dbReference>
<dbReference type="InterPro" id="IPR023406">
    <property type="entry name" value="Topo_IA_AS"/>
</dbReference>
<dbReference type="HAMAP" id="MF_00952">
    <property type="entry name" value="Topoisom_1_prok"/>
    <property type="match status" value="1"/>
</dbReference>
<dbReference type="RefSeq" id="WP_013649945.1">
    <property type="nucleotide sequence ID" value="NZ_CGBR01000056.1"/>
</dbReference>
<dbReference type="FunFam" id="3.30.65.10:FF:000002">
    <property type="entry name" value="DNA topoisomerase 1"/>
    <property type="match status" value="1"/>
</dbReference>
<feature type="active site" description="O-(5'-phospho-DNA)-tyrosine intermediate" evidence="12">
    <location>
        <position position="325"/>
    </location>
</feature>
<dbReference type="PATRIC" id="fig|630.129.peg.2282"/>
<feature type="site" description="Interaction with DNA" evidence="12">
    <location>
        <position position="190"/>
    </location>
</feature>
<dbReference type="InterPro" id="IPR003601">
    <property type="entry name" value="Topo_IA_2"/>
</dbReference>
<feature type="site" description="Interaction with DNA" evidence="12">
    <location>
        <position position="33"/>
    </location>
</feature>
<dbReference type="Gene3D" id="3.30.65.10">
    <property type="entry name" value="Bacterial Topoisomerase I, domain 1"/>
    <property type="match status" value="3"/>
</dbReference>
<keyword evidence="6" id="KW-0862">Zinc</keyword>
<feature type="region of interest" description="Interaction with DNA" evidence="12">
    <location>
        <begin position="198"/>
        <end position="203"/>
    </location>
</feature>
<dbReference type="Gene3D" id="1.10.290.10">
    <property type="entry name" value="Topoisomerase I, domain 4"/>
    <property type="match status" value="1"/>
</dbReference>
<dbReference type="PROSITE" id="PS50880">
    <property type="entry name" value="TOPRIM"/>
    <property type="match status" value="1"/>
</dbReference>
<dbReference type="FunFam" id="1.10.290.10:FF:000002">
    <property type="entry name" value="DNA topoisomerase 1"/>
    <property type="match status" value="1"/>
</dbReference>
<dbReference type="PROSITE" id="PS00396">
    <property type="entry name" value="TOPO_IA_1"/>
    <property type="match status" value="1"/>
</dbReference>
<accession>A0A0E1NBE9</accession>
<dbReference type="Proteomes" id="UP000595309">
    <property type="component" value="Chromosome"/>
</dbReference>
<comment type="catalytic activity">
    <reaction evidence="1 12">
        <text>ATP-independent breakage of single-stranded DNA, followed by passage and rejoining.</text>
        <dbReference type="EC" id="5.6.2.1"/>
    </reaction>
</comment>
<dbReference type="InterPro" id="IPR013825">
    <property type="entry name" value="Topo_IA_cen_sub2"/>
</dbReference>
<proteinExistence type="inferred from homology"/>
<evidence type="ECO:0000256" key="7">
    <source>
        <dbReference type="ARBA" id="ARBA00022842"/>
    </source>
</evidence>
<dbReference type="NCBIfam" id="TIGR01051">
    <property type="entry name" value="topA_bact"/>
    <property type="match status" value="1"/>
</dbReference>
<dbReference type="InterPro" id="IPR049330">
    <property type="entry name" value="TOP1_Znf"/>
</dbReference>
<dbReference type="CDD" id="cd03363">
    <property type="entry name" value="TOPRIM_TopoIA_TopoI"/>
    <property type="match status" value="1"/>
</dbReference>
<evidence type="ECO:0000256" key="10">
    <source>
        <dbReference type="ARBA" id="ARBA00023235"/>
    </source>
</evidence>
<evidence type="ECO:0000256" key="5">
    <source>
        <dbReference type="ARBA" id="ARBA00022771"/>
    </source>
</evidence>
<keyword evidence="9 12" id="KW-0238">DNA-binding</keyword>
<evidence type="ECO:0000256" key="13">
    <source>
        <dbReference type="SAM" id="MobiDB-lite"/>
    </source>
</evidence>
<evidence type="ECO:0000313" key="17">
    <source>
        <dbReference type="EMBL" id="QQU46919.1"/>
    </source>
</evidence>
<dbReference type="GO" id="GO:0003917">
    <property type="term" value="F:DNA topoisomerase type I (single strand cut, ATP-independent) activity"/>
    <property type="evidence" value="ECO:0007669"/>
    <property type="project" value="UniProtKB-UniRule"/>
</dbReference>
<dbReference type="PROSITE" id="PS52039">
    <property type="entry name" value="TOPO_IA_2"/>
    <property type="match status" value="1"/>
</dbReference>
<dbReference type="SUPFAM" id="SSF56712">
    <property type="entry name" value="Prokaryotic type I DNA topoisomerase"/>
    <property type="match status" value="1"/>
</dbReference>
<evidence type="ECO:0000256" key="12">
    <source>
        <dbReference type="HAMAP-Rule" id="MF_00952"/>
    </source>
</evidence>
<reference evidence="17 19" key="2">
    <citation type="submission" date="2021-01" db="EMBL/GenBank/DDBJ databases">
        <title>FDA dAtabase for Regulatory Grade micrObial Sequences (FDA-ARGOS): Supporting development and validation of Infectious Disease Dx tests.</title>
        <authorList>
            <person name="Blissenbach B."/>
            <person name="Krut O."/>
            <person name="Tallon L."/>
            <person name="Sadzewicz L."/>
            <person name="Zhao X."/>
            <person name="Boylan J."/>
            <person name="Ott S."/>
            <person name="Bowen H."/>
            <person name="Vavikolanu K."/>
            <person name="Mehta A."/>
            <person name="Aluvathingal J."/>
            <person name="Nadendla S."/>
            <person name="Yan Y."/>
            <person name="Sichtig H."/>
        </authorList>
    </citation>
    <scope>NUCLEOTIDE SEQUENCE [LARGE SCALE GENOMIC DNA]</scope>
    <source>
        <strain evidence="17 19">FDAARGOS_1082</strain>
    </source>
</reference>
<feature type="site" description="Interaction with DNA" evidence="12">
    <location>
        <position position="327"/>
    </location>
</feature>
<dbReference type="Gene3D" id="2.20.25.10">
    <property type="match status" value="1"/>
</dbReference>
<dbReference type="EC" id="5.6.2.1" evidence="12"/>
<comment type="function">
    <text evidence="11 12">Releases the supercoiling and torsional tension of DNA, which is introduced during the DNA replication and transcription, by transiently cleaving and rejoining one strand of the DNA duplex. Introduces a single-strand break via transesterification at a target site in duplex DNA. The scissile phosphodiester is attacked by the catalytic tyrosine of the enzyme, resulting in the formation of a DNA-(5'-phosphotyrosyl)-enzyme intermediate and the expulsion of a 3'-OH DNA strand. The free DNA strand then undergoes passage around the unbroken strand, thus removing DNA supercoils. Finally, in the religation step, the DNA 3'-OH attacks the covalent intermediate to expel the active-site tyrosine and restore the DNA phosphodiester backbone.</text>
</comment>
<keyword evidence="5" id="KW-0863">Zinc-finger</keyword>
<dbReference type="PRINTS" id="PR00417">
    <property type="entry name" value="PRTPISMRASEI"/>
</dbReference>
<evidence type="ECO:0000256" key="9">
    <source>
        <dbReference type="ARBA" id="ARBA00023125"/>
    </source>
</evidence>
<dbReference type="InterPro" id="IPR013826">
    <property type="entry name" value="Topo_IA_cen_sub3"/>
</dbReference>
<evidence type="ECO:0000259" key="14">
    <source>
        <dbReference type="PROSITE" id="PS50880"/>
    </source>
</evidence>
<dbReference type="Pfam" id="PF21372">
    <property type="entry name" value="Zn_ribbon_bTOP1"/>
    <property type="match status" value="1"/>
</dbReference>
<evidence type="ECO:0000313" key="16">
    <source>
        <dbReference type="EMBL" id="CFQ76437.1"/>
    </source>
</evidence>
<dbReference type="InterPro" id="IPR013263">
    <property type="entry name" value="TopoI_Znr_bac"/>
</dbReference>
<dbReference type="GO" id="GO:0005694">
    <property type="term" value="C:chromosome"/>
    <property type="evidence" value="ECO:0007669"/>
    <property type="project" value="InterPro"/>
</dbReference>
<protein>
    <recommendedName>
        <fullName evidence="12">DNA topoisomerase 1</fullName>
        <ecNumber evidence="12">5.6.2.1</ecNumber>
    </recommendedName>
    <alternativeName>
        <fullName evidence="12">DNA topoisomerase I</fullName>
    </alternativeName>
</protein>
<evidence type="ECO:0000256" key="8">
    <source>
        <dbReference type="ARBA" id="ARBA00023029"/>
    </source>
</evidence>
<dbReference type="Gene3D" id="2.70.20.10">
    <property type="entry name" value="Topoisomerase I, domain 3"/>
    <property type="match status" value="1"/>
</dbReference>
<evidence type="ECO:0000256" key="3">
    <source>
        <dbReference type="ARBA" id="ARBA00022723"/>
    </source>
</evidence>
<dbReference type="GO" id="GO:0006265">
    <property type="term" value="P:DNA topological change"/>
    <property type="evidence" value="ECO:0007669"/>
    <property type="project" value="UniProtKB-UniRule"/>
</dbReference>
<evidence type="ECO:0000313" key="18">
    <source>
        <dbReference type="Proteomes" id="UP000048841"/>
    </source>
</evidence>
<feature type="site" description="Interaction with DNA" evidence="12">
    <location>
        <position position="175"/>
    </location>
</feature>
<comment type="similarity">
    <text evidence="2 12">Belongs to the type IA topoisomerase family.</text>
</comment>
<feature type="site" description="Interaction with DNA" evidence="12">
    <location>
        <position position="513"/>
    </location>
</feature>
<dbReference type="InterPro" id="IPR023405">
    <property type="entry name" value="Topo_IA_core_domain"/>
</dbReference>
<dbReference type="InterPro" id="IPR000380">
    <property type="entry name" value="Topo_IA"/>
</dbReference>
<dbReference type="Pfam" id="PF01131">
    <property type="entry name" value="Topoisom_bac"/>
    <property type="match status" value="1"/>
</dbReference>
<gene>
    <name evidence="16" type="primary">supX</name>
    <name evidence="12 17" type="synonym">topA</name>
    <name evidence="16" type="ORF">ERS137941_04088</name>
    <name evidence="17" type="ORF">I6I39_18795</name>
</gene>
<dbReference type="Pfam" id="PF01396">
    <property type="entry name" value="Zn_ribbon_Top1"/>
    <property type="match status" value="2"/>
</dbReference>
<dbReference type="AlphaFoldDB" id="A0A0E1NBE9"/>
<dbReference type="PANTHER" id="PTHR42785">
    <property type="entry name" value="DNA TOPOISOMERASE, TYPE IA, CORE"/>
    <property type="match status" value="1"/>
</dbReference>
<evidence type="ECO:0000256" key="11">
    <source>
        <dbReference type="ARBA" id="ARBA00053060"/>
    </source>
</evidence>
<dbReference type="FunFam" id="3.30.65.10:FF:000001">
    <property type="entry name" value="DNA topoisomerase 1"/>
    <property type="match status" value="1"/>
</dbReference>
<feature type="domain" description="Toprim" evidence="14">
    <location>
        <begin position="3"/>
        <end position="148"/>
    </location>
</feature>
<dbReference type="InterPro" id="IPR005733">
    <property type="entry name" value="TopoI_bac-type"/>
</dbReference>
<feature type="compositionally biased region" description="Polar residues" evidence="13">
    <location>
        <begin position="39"/>
        <end position="50"/>
    </location>
</feature>
<comment type="subunit">
    <text evidence="12">Monomer.</text>
</comment>
<dbReference type="EMBL" id="CGBR01000056">
    <property type="protein sequence ID" value="CFQ76437.1"/>
    <property type="molecule type" value="Genomic_DNA"/>
</dbReference>
<dbReference type="GO" id="GO:0003677">
    <property type="term" value="F:DNA binding"/>
    <property type="evidence" value="ECO:0007669"/>
    <property type="project" value="UniProtKB-KW"/>
</dbReference>
<keyword evidence="7" id="KW-0460">Magnesium</keyword>
<evidence type="ECO:0000256" key="6">
    <source>
        <dbReference type="ARBA" id="ARBA00022833"/>
    </source>
</evidence>
<keyword evidence="4" id="KW-0677">Repeat</keyword>
<dbReference type="CDD" id="cd00186">
    <property type="entry name" value="TOP1Ac"/>
    <property type="match status" value="1"/>
</dbReference>
<evidence type="ECO:0000259" key="15">
    <source>
        <dbReference type="PROSITE" id="PS52039"/>
    </source>
</evidence>
<dbReference type="SUPFAM" id="SSF57783">
    <property type="entry name" value="Zinc beta-ribbon"/>
    <property type="match status" value="3"/>
</dbReference>
<evidence type="ECO:0000256" key="2">
    <source>
        <dbReference type="ARBA" id="ARBA00009446"/>
    </source>
</evidence>
<feature type="region of interest" description="Disordered" evidence="13">
    <location>
        <begin position="36"/>
        <end position="67"/>
    </location>
</feature>
<dbReference type="InterPro" id="IPR013498">
    <property type="entry name" value="Topo_IA_Znf"/>
</dbReference>
<dbReference type="FunFam" id="3.40.50.140:FF:000001">
    <property type="entry name" value="DNA topoisomerase 1"/>
    <property type="match status" value="1"/>
</dbReference>
<feature type="site" description="Interaction with DNA" evidence="12">
    <location>
        <position position="183"/>
    </location>
</feature>
<dbReference type="FunFam" id="3.30.65.10:FF:000003">
    <property type="entry name" value="DNA topoisomerase 1"/>
    <property type="match status" value="1"/>
</dbReference>
<evidence type="ECO:0000256" key="4">
    <source>
        <dbReference type="ARBA" id="ARBA00022737"/>
    </source>
</evidence>
<dbReference type="InterPro" id="IPR013497">
    <property type="entry name" value="Topo_IA_cen"/>
</dbReference>
<keyword evidence="3" id="KW-0479">Metal-binding</keyword>
<reference evidence="16 18" key="1">
    <citation type="submission" date="2015-03" db="EMBL/GenBank/DDBJ databases">
        <authorList>
            <person name="Murphy D."/>
        </authorList>
    </citation>
    <scope>NUCLEOTIDE SEQUENCE [LARGE SCALE GENOMIC DNA]</scope>
    <source>
        <strain evidence="16 18">IP26249</strain>
    </source>
</reference>
<evidence type="ECO:0000313" key="19">
    <source>
        <dbReference type="Proteomes" id="UP000595309"/>
    </source>
</evidence>
<dbReference type="SMART" id="SM00436">
    <property type="entry name" value="TOP1Bc"/>
    <property type="match status" value="1"/>
</dbReference>
<evidence type="ECO:0000256" key="1">
    <source>
        <dbReference type="ARBA" id="ARBA00000213"/>
    </source>
</evidence>
<dbReference type="SMART" id="SM00437">
    <property type="entry name" value="TOP1Ac"/>
    <property type="match status" value="1"/>
</dbReference>
<dbReference type="InterPro" id="IPR006171">
    <property type="entry name" value="TOPRIM_dom"/>
</dbReference>
<dbReference type="EMBL" id="CP068146">
    <property type="protein sequence ID" value="QQU46919.1"/>
    <property type="molecule type" value="Genomic_DNA"/>
</dbReference>
<dbReference type="Pfam" id="PF08272">
    <property type="entry name" value="Zn_Ribbon_Topo"/>
    <property type="match status" value="2"/>
</dbReference>
<name>A0A0E1NBE9_YEREN</name>
<keyword evidence="8 12" id="KW-0799">Topoisomerase</keyword>
<dbReference type="Gene3D" id="1.10.460.10">
    <property type="entry name" value="Topoisomerase I, domain 2"/>
    <property type="match status" value="1"/>
</dbReference>
<dbReference type="InterPro" id="IPR003602">
    <property type="entry name" value="Topo_IA_DNA-bd_dom"/>
</dbReference>
<dbReference type="Gene3D" id="3.40.50.140">
    <property type="match status" value="1"/>
</dbReference>
<feature type="compositionally biased region" description="Basic and acidic residues" evidence="13">
    <location>
        <begin position="51"/>
        <end position="67"/>
    </location>
</feature>
<dbReference type="InterPro" id="IPR034149">
    <property type="entry name" value="TOPRIM_TopoI"/>
</dbReference>
<organism evidence="16 18">
    <name type="scientific">Yersinia enterocolitica</name>
    <dbReference type="NCBI Taxonomy" id="630"/>
    <lineage>
        <taxon>Bacteria</taxon>
        <taxon>Pseudomonadati</taxon>
        <taxon>Pseudomonadota</taxon>
        <taxon>Gammaproteobacteria</taxon>
        <taxon>Enterobacterales</taxon>
        <taxon>Yersiniaceae</taxon>
        <taxon>Yersinia</taxon>
    </lineage>
</organism>
<feature type="domain" description="Topo IA-type catalytic" evidence="15">
    <location>
        <begin position="164"/>
        <end position="581"/>
    </location>
</feature>
<dbReference type="InterPro" id="IPR013824">
    <property type="entry name" value="Topo_IA_cen_sub1"/>
</dbReference>
<dbReference type="GO" id="GO:0008270">
    <property type="term" value="F:zinc ion binding"/>
    <property type="evidence" value="ECO:0007669"/>
    <property type="project" value="UniProtKB-KW"/>
</dbReference>
<dbReference type="Proteomes" id="UP000048841">
    <property type="component" value="Unassembled WGS sequence"/>
</dbReference>